<accession>A0A8K0UQP6</accession>
<dbReference type="EMBL" id="JAEVFJ010000013">
    <property type="protein sequence ID" value="KAH8101136.1"/>
    <property type="molecule type" value="Genomic_DNA"/>
</dbReference>
<dbReference type="OrthoDB" id="3265369at2759"/>
<evidence type="ECO:0000256" key="1">
    <source>
        <dbReference type="SAM" id="MobiDB-lite"/>
    </source>
</evidence>
<feature type="region of interest" description="Disordered" evidence="1">
    <location>
        <begin position="84"/>
        <end position="130"/>
    </location>
</feature>
<dbReference type="Proteomes" id="UP000813824">
    <property type="component" value="Unassembled WGS sequence"/>
</dbReference>
<feature type="region of interest" description="Disordered" evidence="1">
    <location>
        <begin position="14"/>
        <end position="36"/>
    </location>
</feature>
<protein>
    <submittedName>
        <fullName evidence="2">Uncharacterized protein</fullName>
    </submittedName>
</protein>
<feature type="compositionally biased region" description="Basic and acidic residues" evidence="1">
    <location>
        <begin position="103"/>
        <end position="112"/>
    </location>
</feature>
<reference evidence="2" key="1">
    <citation type="journal article" date="2021" name="New Phytol.">
        <title>Evolutionary innovations through gain and loss of genes in the ectomycorrhizal Boletales.</title>
        <authorList>
            <person name="Wu G."/>
            <person name="Miyauchi S."/>
            <person name="Morin E."/>
            <person name="Kuo A."/>
            <person name="Drula E."/>
            <person name="Varga T."/>
            <person name="Kohler A."/>
            <person name="Feng B."/>
            <person name="Cao Y."/>
            <person name="Lipzen A."/>
            <person name="Daum C."/>
            <person name="Hundley H."/>
            <person name="Pangilinan J."/>
            <person name="Johnson J."/>
            <person name="Barry K."/>
            <person name="LaButti K."/>
            <person name="Ng V."/>
            <person name="Ahrendt S."/>
            <person name="Min B."/>
            <person name="Choi I.G."/>
            <person name="Park H."/>
            <person name="Plett J.M."/>
            <person name="Magnuson J."/>
            <person name="Spatafora J.W."/>
            <person name="Nagy L.G."/>
            <person name="Henrissat B."/>
            <person name="Grigoriev I.V."/>
            <person name="Yang Z.L."/>
            <person name="Xu J."/>
            <person name="Martin F.M."/>
        </authorList>
    </citation>
    <scope>NUCLEOTIDE SEQUENCE</scope>
    <source>
        <strain evidence="2">KKN 215</strain>
    </source>
</reference>
<evidence type="ECO:0000313" key="3">
    <source>
        <dbReference type="Proteomes" id="UP000813824"/>
    </source>
</evidence>
<dbReference type="AlphaFoldDB" id="A0A8K0UQP6"/>
<name>A0A8K0UQP6_9AGAR</name>
<evidence type="ECO:0000313" key="2">
    <source>
        <dbReference type="EMBL" id="KAH8101136.1"/>
    </source>
</evidence>
<proteinExistence type="predicted"/>
<sequence>MSMSAATSRAFVIYTDDSTSTTGNTTEQSLSPSNSSRIVVATATDKENVDPLTGQTPSIEEQLLAKKRKTNVLVAKIVVTTKAPQPDQKKRKVLSASSSNSRSRTEKKERKALGSKKSRNGSSSRVRAVDELPKVEEEEVFDAPVSKSNVQAQADSRCYELTVMPLADVSQAYTPSTIEEEIAVASEKLKAARISKDSAVDPSEARPSSPDTSIPEEVTATPRSSSEIIDLSTPERKRIYSAFTFSSPSPASERYVITKSASGERFSDVAFNLERTM</sequence>
<gene>
    <name evidence="2" type="ORF">BXZ70DRAFT_111034</name>
</gene>
<keyword evidence="3" id="KW-1185">Reference proteome</keyword>
<feature type="region of interest" description="Disordered" evidence="1">
    <location>
        <begin position="193"/>
        <end position="231"/>
    </location>
</feature>
<organism evidence="2 3">
    <name type="scientific">Cristinia sonorae</name>
    <dbReference type="NCBI Taxonomy" id="1940300"/>
    <lineage>
        <taxon>Eukaryota</taxon>
        <taxon>Fungi</taxon>
        <taxon>Dikarya</taxon>
        <taxon>Basidiomycota</taxon>
        <taxon>Agaricomycotina</taxon>
        <taxon>Agaricomycetes</taxon>
        <taxon>Agaricomycetidae</taxon>
        <taxon>Agaricales</taxon>
        <taxon>Pleurotineae</taxon>
        <taxon>Stephanosporaceae</taxon>
        <taxon>Cristinia</taxon>
    </lineage>
</organism>
<feature type="compositionally biased region" description="Low complexity" evidence="1">
    <location>
        <begin position="15"/>
        <end position="26"/>
    </location>
</feature>
<feature type="compositionally biased region" description="Polar residues" evidence="1">
    <location>
        <begin position="27"/>
        <end position="36"/>
    </location>
</feature>
<comment type="caution">
    <text evidence="2">The sequence shown here is derived from an EMBL/GenBank/DDBJ whole genome shotgun (WGS) entry which is preliminary data.</text>
</comment>